<dbReference type="InterPro" id="IPR025724">
    <property type="entry name" value="GAG-pre-integrase_dom"/>
</dbReference>
<dbReference type="InterPro" id="IPR013103">
    <property type="entry name" value="RVT_2"/>
</dbReference>
<sequence length="1674" mass="190488">MEHYLEHTDYPIWEFIQKENGPVQVSTDTNRQIRVLPPKTAEEILARERERKERTTLLMAILEDHLAKFHKMTDPKEMWEAIKSRFSGNDKSKKMQKYLLKQQFRSFLVSKSEGLHKGYDRTKPRVYTLNFDDLYNNLGVFESYVKGSTGSSSSTLNVAFVSFDNTSSTNKVNTAFGVSISSGHNSQKEGSSSYTDDLIECRSKGNQDSRMRGAGNTRYKARDNGKRPAKQDEHKAMVTIDGEGSDTEVTSCLKVCEESYAKLKKLYDEQREQLGVASIEIQAYTLALKKDKYGLGYGSQLHDGVLSYENDFFASVFDSSSGDVENSLVNDRFAKVNGRHAVFPTMTGNYMPLKSDFGIDESKFTYGPKQPKPVESKPKVVNEPKVWSDAPIIEKYVSDSDDEYVSKALVEQEKPTCAFINTVKHVKTHRQSIQDQDTFLAISLEIVISMRKEWLQVELNKQKGKSTGPRENRPAWNNVQRLNHQNKFVPIAVLTKTGKFPVNAARQNFTSQASSTRTTRKVNTARPKVNEIRPRHNVKVNFEDVYFVKELQHFNLFSVSQMCDKKNKVLFTDTECLVLSPGFELPDENQVLLIVHRQHNMYSFNLENIVPSGGLACLIAKATVDESTKWHRSLGHVNFKNLNKLVKENLVRGLPSKIFQNDHTCVACHKGKQHKASAARASSTNYVNTASTPINAASTPLNTARILTNKDDYQIPSLEDISEVSIDGIFTSASYYVEGTLADFTNLETTMNRNKKDERGVVVRNKARLVTQGHIQEEGIDYDDVFPPLARIKAIKIFLAFASYMGFIVYQMDVKSAFLYGKIDEKVYVSQPSGFIDPKFLNKVYKVVKALYDLHQAPKAWYATLSTFLVQSGYRRGLIDKTLFIKKHKKDIMLTASSPIKTKKPLVKDEEAADVDVHLYRSMIGSLMYLTASRPDIMYAVCACSRESAFDLEAYSDSDYAGANLDRKSITRGTKLVLPGKVSAARHKVSTIRVLALETVKDAQAAKIIALKARLKKLEKKCKPSISHHRAWSKSVQRLSKKKRPGDSTVRPDVGTTDLIVPPLTTTSIFNDEDITMAQTLIKMKKEKAKEKGVSIKDIEDSLRPARSILTLNPLPTIDPKDKGKCILEEPEPAKKMTRSDLDAAQIAKDAEVARLVYEEELAELEKEKEKRQKEEEASKAAIAEIYDEVQAGIKADALFVAKLQQKEREEYIIEERAKFFDETITAQRKFRAAQRSAKIRSRPPTKSKVRNLMMTYIKNMGCYKYSQLNAKTFVKIQGLYERQKRVIDDFKPIDSDDAVGKEKVLEEPDNTKIEELKFYHLDRHGVECISYIIFRSDGSSRWIKTFTEMVTRFDRMDFEELYNLVMQRFETTSSEGVDLVLWGDLRTMFKETTNNDLWKNQEEWILKSWNFYENCRVHTLTLKYGTEIYMLAERRYPLTKETLERMLALRLIAECKSEALFDLLRFIQKQIDESGSHDGSEKDLSITLTGSIAAAKHTYKVSSLRGMVSNGSSTISFFISWKAFSSSFIHRDTTSNHTIKTYFEDVDYLSEVVFKVREKYVLLLARPPFSRKEVSDRGGATSWLGSSLIANSVARNFLTLMRKSVRLLKEVINLESLQHQGNRRGREGSSKNTHSKLSRRAKSFSSRTVLAMGWKTSLPSFRRASKSSSKILR</sequence>
<evidence type="ECO:0000259" key="4">
    <source>
        <dbReference type="Pfam" id="PF13976"/>
    </source>
</evidence>
<reference evidence="5" key="1">
    <citation type="journal article" date="2019" name="Sci. Rep.">
        <title>Draft genome of Tanacetum cinerariifolium, the natural source of mosquito coil.</title>
        <authorList>
            <person name="Yamashiro T."/>
            <person name="Shiraishi A."/>
            <person name="Satake H."/>
            <person name="Nakayama K."/>
        </authorList>
    </citation>
    <scope>NUCLEOTIDE SEQUENCE</scope>
</reference>
<evidence type="ECO:0000313" key="5">
    <source>
        <dbReference type="EMBL" id="GEU44439.1"/>
    </source>
</evidence>
<evidence type="ECO:0000256" key="2">
    <source>
        <dbReference type="SAM" id="MobiDB-lite"/>
    </source>
</evidence>
<comment type="caution">
    <text evidence="5">The sequence shown here is derived from an EMBL/GenBank/DDBJ whole genome shotgun (WGS) entry which is preliminary data.</text>
</comment>
<protein>
    <submittedName>
        <fullName evidence="5">Putative ribonuclease H-like domain-containing protein</fullName>
    </submittedName>
</protein>
<dbReference type="EMBL" id="BKCJ010001846">
    <property type="protein sequence ID" value="GEU44439.1"/>
    <property type="molecule type" value="Genomic_DNA"/>
</dbReference>
<evidence type="ECO:0000259" key="3">
    <source>
        <dbReference type="Pfam" id="PF07727"/>
    </source>
</evidence>
<gene>
    <name evidence="5" type="ORF">Tci_016417</name>
</gene>
<name>A0A6L2K622_TANCI</name>
<dbReference type="Pfam" id="PF13976">
    <property type="entry name" value="gag_pre-integrs"/>
    <property type="match status" value="1"/>
</dbReference>
<feature type="compositionally biased region" description="Basic and acidic residues" evidence="2">
    <location>
        <begin position="220"/>
        <end position="233"/>
    </location>
</feature>
<accession>A0A6L2K622</accession>
<feature type="region of interest" description="Disordered" evidence="2">
    <location>
        <begin position="1620"/>
        <end position="1645"/>
    </location>
</feature>
<proteinExistence type="predicted"/>
<feature type="region of interest" description="Disordered" evidence="2">
    <location>
        <begin position="1029"/>
        <end position="1055"/>
    </location>
</feature>
<evidence type="ECO:0000256" key="1">
    <source>
        <dbReference type="SAM" id="Coils"/>
    </source>
</evidence>
<feature type="region of interest" description="Disordered" evidence="2">
    <location>
        <begin position="204"/>
        <end position="233"/>
    </location>
</feature>
<keyword evidence="1" id="KW-0175">Coiled coil</keyword>
<dbReference type="PANTHER" id="PTHR11439:SF509">
    <property type="entry name" value="RNA-DIRECTED DNA POLYMERASE"/>
    <property type="match status" value="1"/>
</dbReference>
<dbReference type="Pfam" id="PF07727">
    <property type="entry name" value="RVT_2"/>
    <property type="match status" value="1"/>
</dbReference>
<feature type="compositionally biased region" description="Basic residues" evidence="2">
    <location>
        <begin position="1634"/>
        <end position="1643"/>
    </location>
</feature>
<feature type="coiled-coil region" evidence="1">
    <location>
        <begin position="1148"/>
        <end position="1185"/>
    </location>
</feature>
<organism evidence="5">
    <name type="scientific">Tanacetum cinerariifolium</name>
    <name type="common">Dalmatian daisy</name>
    <name type="synonym">Chrysanthemum cinerariifolium</name>
    <dbReference type="NCBI Taxonomy" id="118510"/>
    <lineage>
        <taxon>Eukaryota</taxon>
        <taxon>Viridiplantae</taxon>
        <taxon>Streptophyta</taxon>
        <taxon>Embryophyta</taxon>
        <taxon>Tracheophyta</taxon>
        <taxon>Spermatophyta</taxon>
        <taxon>Magnoliopsida</taxon>
        <taxon>eudicotyledons</taxon>
        <taxon>Gunneridae</taxon>
        <taxon>Pentapetalae</taxon>
        <taxon>asterids</taxon>
        <taxon>campanulids</taxon>
        <taxon>Asterales</taxon>
        <taxon>Asteraceae</taxon>
        <taxon>Asteroideae</taxon>
        <taxon>Anthemideae</taxon>
        <taxon>Anthemidinae</taxon>
        <taxon>Tanacetum</taxon>
    </lineage>
</organism>
<feature type="domain" description="Reverse transcriptase Ty1/copia-type" evidence="3">
    <location>
        <begin position="754"/>
        <end position="891"/>
    </location>
</feature>
<dbReference type="PANTHER" id="PTHR11439">
    <property type="entry name" value="GAG-POL-RELATED RETROTRANSPOSON"/>
    <property type="match status" value="1"/>
</dbReference>
<feature type="domain" description="GAG-pre-integrase" evidence="4">
    <location>
        <begin position="600"/>
        <end position="673"/>
    </location>
</feature>